<name>A0A518H048_9BACT</name>
<evidence type="ECO:0000256" key="1">
    <source>
        <dbReference type="ARBA" id="ARBA00004141"/>
    </source>
</evidence>
<dbReference type="PANTHER" id="PTHR38480">
    <property type="entry name" value="SLR0254 PROTEIN"/>
    <property type="match status" value="1"/>
</dbReference>
<evidence type="ECO:0000256" key="4">
    <source>
        <dbReference type="ARBA" id="ARBA00023136"/>
    </source>
</evidence>
<dbReference type="GO" id="GO:0016020">
    <property type="term" value="C:membrane"/>
    <property type="evidence" value="ECO:0007669"/>
    <property type="project" value="UniProtKB-SubCell"/>
</dbReference>
<sequence>MATAAPEPAEAVEALDTTVRLITPERIAFRYPLAGPFRRASAYLIDLMVLILLGFLGLLGSLTLSLGSAAGGGLFLVILFVLRFGYGALLEGIFNGQTVGKRAMSLRVVSIEGVPIGGGQAFLRNLLWCLDGALPFAYMPALASMVMTRRFQRLGDLAARTMVIVEGRPPRSGVARPDDRAVEALLPLLPATIDAGPELARALSDYVNRRRRFNPSRREEMAGHLARPARRKYDLPADVPGDLVLCALYHRVFLEA</sequence>
<gene>
    <name evidence="7" type="ORF">ElP_20880</name>
</gene>
<keyword evidence="4 5" id="KW-0472">Membrane</keyword>
<keyword evidence="3 5" id="KW-1133">Transmembrane helix</keyword>
<protein>
    <submittedName>
        <fullName evidence="7">RDD family protein</fullName>
    </submittedName>
</protein>
<feature type="transmembrane region" description="Helical" evidence="5">
    <location>
        <begin position="74"/>
        <end position="94"/>
    </location>
</feature>
<comment type="subcellular location">
    <subcellularLocation>
        <location evidence="1">Membrane</location>
        <topology evidence="1">Multi-pass membrane protein</topology>
    </subcellularLocation>
</comment>
<feature type="transmembrane region" description="Helical" evidence="5">
    <location>
        <begin position="40"/>
        <end position="62"/>
    </location>
</feature>
<dbReference type="KEGG" id="tpla:ElP_20880"/>
<evidence type="ECO:0000313" key="8">
    <source>
        <dbReference type="Proteomes" id="UP000317835"/>
    </source>
</evidence>
<evidence type="ECO:0000259" key="6">
    <source>
        <dbReference type="Pfam" id="PF06271"/>
    </source>
</evidence>
<accession>A0A518H048</accession>
<dbReference type="Proteomes" id="UP000317835">
    <property type="component" value="Chromosome"/>
</dbReference>
<keyword evidence="8" id="KW-1185">Reference proteome</keyword>
<evidence type="ECO:0000313" key="7">
    <source>
        <dbReference type="EMBL" id="QDV34203.1"/>
    </source>
</evidence>
<organism evidence="7 8">
    <name type="scientific">Tautonia plasticadhaerens</name>
    <dbReference type="NCBI Taxonomy" id="2527974"/>
    <lineage>
        <taxon>Bacteria</taxon>
        <taxon>Pseudomonadati</taxon>
        <taxon>Planctomycetota</taxon>
        <taxon>Planctomycetia</taxon>
        <taxon>Isosphaerales</taxon>
        <taxon>Isosphaeraceae</taxon>
        <taxon>Tautonia</taxon>
    </lineage>
</organism>
<feature type="domain" description="RDD" evidence="6">
    <location>
        <begin position="33"/>
        <end position="159"/>
    </location>
</feature>
<dbReference type="OrthoDB" id="9787732at2"/>
<evidence type="ECO:0000256" key="3">
    <source>
        <dbReference type="ARBA" id="ARBA00022989"/>
    </source>
</evidence>
<dbReference type="InterPro" id="IPR010432">
    <property type="entry name" value="RDD"/>
</dbReference>
<dbReference type="EMBL" id="CP036426">
    <property type="protein sequence ID" value="QDV34203.1"/>
    <property type="molecule type" value="Genomic_DNA"/>
</dbReference>
<keyword evidence="2 5" id="KW-0812">Transmembrane</keyword>
<dbReference type="Pfam" id="PF06271">
    <property type="entry name" value="RDD"/>
    <property type="match status" value="1"/>
</dbReference>
<evidence type="ECO:0000256" key="5">
    <source>
        <dbReference type="SAM" id="Phobius"/>
    </source>
</evidence>
<reference evidence="7 8" key="1">
    <citation type="submission" date="2019-02" db="EMBL/GenBank/DDBJ databases">
        <title>Deep-cultivation of Planctomycetes and their phenomic and genomic characterization uncovers novel biology.</title>
        <authorList>
            <person name="Wiegand S."/>
            <person name="Jogler M."/>
            <person name="Boedeker C."/>
            <person name="Pinto D."/>
            <person name="Vollmers J."/>
            <person name="Rivas-Marin E."/>
            <person name="Kohn T."/>
            <person name="Peeters S.H."/>
            <person name="Heuer A."/>
            <person name="Rast P."/>
            <person name="Oberbeckmann S."/>
            <person name="Bunk B."/>
            <person name="Jeske O."/>
            <person name="Meyerdierks A."/>
            <person name="Storesund J.E."/>
            <person name="Kallscheuer N."/>
            <person name="Luecker S."/>
            <person name="Lage O.M."/>
            <person name="Pohl T."/>
            <person name="Merkel B.J."/>
            <person name="Hornburger P."/>
            <person name="Mueller R.-W."/>
            <person name="Bruemmer F."/>
            <person name="Labrenz M."/>
            <person name="Spormann A.M."/>
            <person name="Op den Camp H."/>
            <person name="Overmann J."/>
            <person name="Amann R."/>
            <person name="Jetten M.S.M."/>
            <person name="Mascher T."/>
            <person name="Medema M.H."/>
            <person name="Devos D.P."/>
            <person name="Kaster A.-K."/>
            <person name="Ovreas L."/>
            <person name="Rohde M."/>
            <person name="Galperin M.Y."/>
            <person name="Jogler C."/>
        </authorList>
    </citation>
    <scope>NUCLEOTIDE SEQUENCE [LARGE SCALE GENOMIC DNA]</scope>
    <source>
        <strain evidence="7 8">ElP</strain>
    </source>
</reference>
<dbReference type="AlphaFoldDB" id="A0A518H048"/>
<proteinExistence type="predicted"/>
<dbReference type="PANTHER" id="PTHR38480:SF1">
    <property type="entry name" value="SLR0254 PROTEIN"/>
    <property type="match status" value="1"/>
</dbReference>
<evidence type="ECO:0000256" key="2">
    <source>
        <dbReference type="ARBA" id="ARBA00022692"/>
    </source>
</evidence>